<dbReference type="InterPro" id="IPR016195">
    <property type="entry name" value="Pol/histidinol_Pase-like"/>
</dbReference>
<dbReference type="AlphaFoldDB" id="A0A383DNC1"/>
<accession>A0A383DNC1</accession>
<name>A0A383DNC1_9ZZZZ</name>
<protein>
    <recommendedName>
        <fullName evidence="2">PHP domain-containing protein</fullName>
    </recommendedName>
</protein>
<proteinExistence type="predicted"/>
<dbReference type="Gene3D" id="3.20.20.140">
    <property type="entry name" value="Metal-dependent hydrolases"/>
    <property type="match status" value="1"/>
</dbReference>
<organism evidence="1">
    <name type="scientific">marine metagenome</name>
    <dbReference type="NCBI Taxonomy" id="408172"/>
    <lineage>
        <taxon>unclassified sequences</taxon>
        <taxon>metagenomes</taxon>
        <taxon>ecological metagenomes</taxon>
    </lineage>
</organism>
<dbReference type="Pfam" id="PF13263">
    <property type="entry name" value="PHP_C"/>
    <property type="match status" value="1"/>
</dbReference>
<gene>
    <name evidence="1" type="ORF">METZ01_LOCUS498202</name>
</gene>
<dbReference type="EMBL" id="UINC01218364">
    <property type="protein sequence ID" value="SVE45348.1"/>
    <property type="molecule type" value="Genomic_DNA"/>
</dbReference>
<evidence type="ECO:0008006" key="2">
    <source>
        <dbReference type="Google" id="ProtNLM"/>
    </source>
</evidence>
<dbReference type="SUPFAM" id="SSF89550">
    <property type="entry name" value="PHP domain-like"/>
    <property type="match status" value="1"/>
</dbReference>
<sequence length="203" mass="22529">EHNGWPKNHFDQFAMQQDIVLIRALEVYTPLGHIITLGLDSHVTGPRGDIDNVRFLRKEVEKVGGFMILAHPFRFLFDPAGLHTQNLLFEDPASVPTNAIEGALHPIFELVDELEVVNGGNIEIENRFAQGVTKELGRWGTGGSDAHSTQGFAKGVTVFKGDIRNEKDLLEALRSGEFTPLEGFHVGKPHSYGREDYSGLPFL</sequence>
<feature type="non-terminal residue" evidence="1">
    <location>
        <position position="1"/>
    </location>
</feature>
<reference evidence="1" key="1">
    <citation type="submission" date="2018-05" db="EMBL/GenBank/DDBJ databases">
        <authorList>
            <person name="Lanie J.A."/>
            <person name="Ng W.-L."/>
            <person name="Kazmierczak K.M."/>
            <person name="Andrzejewski T.M."/>
            <person name="Davidsen T.M."/>
            <person name="Wayne K.J."/>
            <person name="Tettelin H."/>
            <person name="Glass J.I."/>
            <person name="Rusch D."/>
            <person name="Podicherti R."/>
            <person name="Tsui H.-C.T."/>
            <person name="Winkler M.E."/>
        </authorList>
    </citation>
    <scope>NUCLEOTIDE SEQUENCE</scope>
</reference>
<evidence type="ECO:0000313" key="1">
    <source>
        <dbReference type="EMBL" id="SVE45348.1"/>
    </source>
</evidence>